<reference evidence="1" key="1">
    <citation type="journal article" date="2019" name="bioRxiv">
        <title>The Genome of the Zebra Mussel, Dreissena polymorpha: A Resource for Invasive Species Research.</title>
        <authorList>
            <person name="McCartney M.A."/>
            <person name="Auch B."/>
            <person name="Kono T."/>
            <person name="Mallez S."/>
            <person name="Zhang Y."/>
            <person name="Obille A."/>
            <person name="Becker A."/>
            <person name="Abrahante J.E."/>
            <person name="Garbe J."/>
            <person name="Badalamenti J.P."/>
            <person name="Herman A."/>
            <person name="Mangelson H."/>
            <person name="Liachko I."/>
            <person name="Sullivan S."/>
            <person name="Sone E.D."/>
            <person name="Koren S."/>
            <person name="Silverstein K.A.T."/>
            <person name="Beckman K.B."/>
            <person name="Gohl D.M."/>
        </authorList>
    </citation>
    <scope>NUCLEOTIDE SEQUENCE</scope>
    <source>
        <strain evidence="1">Duluth1</strain>
        <tissue evidence="1">Whole animal</tissue>
    </source>
</reference>
<protein>
    <submittedName>
        <fullName evidence="1">Uncharacterized protein</fullName>
    </submittedName>
</protein>
<organism evidence="1 2">
    <name type="scientific">Dreissena polymorpha</name>
    <name type="common">Zebra mussel</name>
    <name type="synonym">Mytilus polymorpha</name>
    <dbReference type="NCBI Taxonomy" id="45954"/>
    <lineage>
        <taxon>Eukaryota</taxon>
        <taxon>Metazoa</taxon>
        <taxon>Spiralia</taxon>
        <taxon>Lophotrochozoa</taxon>
        <taxon>Mollusca</taxon>
        <taxon>Bivalvia</taxon>
        <taxon>Autobranchia</taxon>
        <taxon>Heteroconchia</taxon>
        <taxon>Euheterodonta</taxon>
        <taxon>Imparidentia</taxon>
        <taxon>Neoheterodontei</taxon>
        <taxon>Myida</taxon>
        <taxon>Dreissenoidea</taxon>
        <taxon>Dreissenidae</taxon>
        <taxon>Dreissena</taxon>
    </lineage>
</organism>
<keyword evidence="2" id="KW-1185">Reference proteome</keyword>
<proteinExistence type="predicted"/>
<gene>
    <name evidence="1" type="ORF">DPMN_187893</name>
</gene>
<dbReference type="Proteomes" id="UP000828390">
    <property type="component" value="Unassembled WGS sequence"/>
</dbReference>
<accession>A0A9D4DQM7</accession>
<dbReference type="AlphaFoldDB" id="A0A9D4DQM7"/>
<reference evidence="1" key="2">
    <citation type="submission" date="2020-11" db="EMBL/GenBank/DDBJ databases">
        <authorList>
            <person name="McCartney M.A."/>
            <person name="Auch B."/>
            <person name="Kono T."/>
            <person name="Mallez S."/>
            <person name="Becker A."/>
            <person name="Gohl D.M."/>
            <person name="Silverstein K.A.T."/>
            <person name="Koren S."/>
            <person name="Bechman K.B."/>
            <person name="Herman A."/>
            <person name="Abrahante J.E."/>
            <person name="Garbe J."/>
        </authorList>
    </citation>
    <scope>NUCLEOTIDE SEQUENCE</scope>
    <source>
        <strain evidence="1">Duluth1</strain>
        <tissue evidence="1">Whole animal</tissue>
    </source>
</reference>
<evidence type="ECO:0000313" key="1">
    <source>
        <dbReference type="EMBL" id="KAH3753258.1"/>
    </source>
</evidence>
<evidence type="ECO:0000313" key="2">
    <source>
        <dbReference type="Proteomes" id="UP000828390"/>
    </source>
</evidence>
<sequence length="93" mass="10357">MSNIEIYVNNGNKELFEIFRDTSIGILDLRTADCILHASDILHTLCKLEMLVFNGSFTGHFATQLPASLNCISLQTGECSSEWLYSLLINLCA</sequence>
<dbReference type="EMBL" id="JAIWYP010000010">
    <property type="protein sequence ID" value="KAH3753258.1"/>
    <property type="molecule type" value="Genomic_DNA"/>
</dbReference>
<comment type="caution">
    <text evidence="1">The sequence shown here is derived from an EMBL/GenBank/DDBJ whole genome shotgun (WGS) entry which is preliminary data.</text>
</comment>
<name>A0A9D4DQM7_DREPO</name>